<dbReference type="GO" id="GO:0005886">
    <property type="term" value="C:plasma membrane"/>
    <property type="evidence" value="ECO:0007669"/>
    <property type="project" value="UniProtKB-SubCell"/>
</dbReference>
<organism evidence="9 10">
    <name type="scientific">Cellulomonas cellasea DSM 20118</name>
    <dbReference type="NCBI Taxonomy" id="1408250"/>
    <lineage>
        <taxon>Bacteria</taxon>
        <taxon>Bacillati</taxon>
        <taxon>Actinomycetota</taxon>
        <taxon>Actinomycetes</taxon>
        <taxon>Micrococcales</taxon>
        <taxon>Cellulomonadaceae</taxon>
        <taxon>Cellulomonas</taxon>
    </lineage>
</organism>
<gene>
    <name evidence="9" type="ORF">Q760_03555</name>
</gene>
<dbReference type="GO" id="GO:0022857">
    <property type="term" value="F:transmembrane transporter activity"/>
    <property type="evidence" value="ECO:0007669"/>
    <property type="project" value="TreeGrafter"/>
</dbReference>
<feature type="transmembrane region" description="Helical" evidence="7">
    <location>
        <begin position="398"/>
        <end position="422"/>
    </location>
</feature>
<keyword evidence="10" id="KW-1185">Reference proteome</keyword>
<keyword evidence="5 7" id="KW-0472">Membrane</keyword>
<keyword evidence="4 7" id="KW-1133">Transmembrane helix</keyword>
<evidence type="ECO:0000256" key="2">
    <source>
        <dbReference type="ARBA" id="ARBA00022475"/>
    </source>
</evidence>
<feature type="transmembrane region" description="Helical" evidence="7">
    <location>
        <begin position="1072"/>
        <end position="1094"/>
    </location>
</feature>
<evidence type="ECO:0000256" key="1">
    <source>
        <dbReference type="ARBA" id="ARBA00004651"/>
    </source>
</evidence>
<name>A0A0A0B4P5_9CELL</name>
<feature type="transmembrane region" description="Helical" evidence="7">
    <location>
        <begin position="537"/>
        <end position="557"/>
    </location>
</feature>
<feature type="transmembrane region" description="Helical" evidence="7">
    <location>
        <begin position="306"/>
        <end position="330"/>
    </location>
</feature>
<evidence type="ECO:0000313" key="10">
    <source>
        <dbReference type="Proteomes" id="UP000029833"/>
    </source>
</evidence>
<feature type="transmembrane region" description="Helical" evidence="7">
    <location>
        <begin position="970"/>
        <end position="995"/>
    </location>
</feature>
<comment type="caution">
    <text evidence="9">The sequence shown here is derived from an EMBL/GenBank/DDBJ whole genome shotgun (WGS) entry which is preliminary data.</text>
</comment>
<dbReference type="EMBL" id="AXNT01000129">
    <property type="protein sequence ID" value="KGM01153.1"/>
    <property type="molecule type" value="Genomic_DNA"/>
</dbReference>
<dbReference type="PANTHER" id="PTHR30572:SF4">
    <property type="entry name" value="ABC TRANSPORTER PERMEASE YTRF"/>
    <property type="match status" value="1"/>
</dbReference>
<evidence type="ECO:0000259" key="8">
    <source>
        <dbReference type="Pfam" id="PF02687"/>
    </source>
</evidence>
<dbReference type="InterPro" id="IPR050250">
    <property type="entry name" value="Macrolide_Exporter_MacB"/>
</dbReference>
<evidence type="ECO:0000256" key="7">
    <source>
        <dbReference type="SAM" id="Phobius"/>
    </source>
</evidence>
<protein>
    <recommendedName>
        <fullName evidence="8">ABC3 transporter permease C-terminal domain-containing protein</fullName>
    </recommendedName>
</protein>
<feature type="transmembrane region" description="Helical" evidence="7">
    <location>
        <begin position="12"/>
        <end position="40"/>
    </location>
</feature>
<comment type="similarity">
    <text evidence="6">Belongs to the ABC-4 integral membrane protein family.</text>
</comment>
<evidence type="ECO:0000256" key="5">
    <source>
        <dbReference type="ARBA" id="ARBA00023136"/>
    </source>
</evidence>
<accession>A0A0A0B4P5</accession>
<dbReference type="Proteomes" id="UP000029833">
    <property type="component" value="Unassembled WGS sequence"/>
</dbReference>
<dbReference type="RefSeq" id="WP_034633437.1">
    <property type="nucleotide sequence ID" value="NZ_AXNT01000129.1"/>
</dbReference>
<dbReference type="AlphaFoldDB" id="A0A0A0B4P5"/>
<evidence type="ECO:0000313" key="9">
    <source>
        <dbReference type="EMBL" id="KGM01153.1"/>
    </source>
</evidence>
<proteinExistence type="inferred from homology"/>
<feature type="transmembrane region" description="Helical" evidence="7">
    <location>
        <begin position="1025"/>
        <end position="1052"/>
    </location>
</feature>
<evidence type="ECO:0000256" key="6">
    <source>
        <dbReference type="ARBA" id="ARBA00038076"/>
    </source>
</evidence>
<keyword evidence="3 7" id="KW-0812">Transmembrane</keyword>
<feature type="domain" description="ABC3 transporter permease C-terminal" evidence="8">
    <location>
        <begin position="974"/>
        <end position="1098"/>
    </location>
</feature>
<keyword evidence="2" id="KW-1003">Cell membrane</keyword>
<feature type="transmembrane region" description="Helical" evidence="7">
    <location>
        <begin position="482"/>
        <end position="504"/>
    </location>
</feature>
<dbReference type="OrthoDB" id="5101691at2"/>
<feature type="transmembrane region" description="Helical" evidence="7">
    <location>
        <begin position="351"/>
        <end position="378"/>
    </location>
</feature>
<dbReference type="STRING" id="1408250.Q760_03555"/>
<dbReference type="InterPro" id="IPR003838">
    <property type="entry name" value="ABC3_permease_C"/>
</dbReference>
<feature type="transmembrane region" description="Helical" evidence="7">
    <location>
        <begin position="443"/>
        <end position="462"/>
    </location>
</feature>
<dbReference type="Pfam" id="PF02687">
    <property type="entry name" value="FtsX"/>
    <property type="match status" value="1"/>
</dbReference>
<comment type="subcellular location">
    <subcellularLocation>
        <location evidence="1">Cell membrane</location>
        <topology evidence="1">Multi-pass membrane protein</topology>
    </subcellularLocation>
</comment>
<evidence type="ECO:0000256" key="4">
    <source>
        <dbReference type="ARBA" id="ARBA00022989"/>
    </source>
</evidence>
<sequence length="1108" mass="114594">MGWTMRLLAHRALTQASLLVTVLAVAVLGSGLLGTFGLLLTESEARSLQTALSREPATATDVDVEVTPGVKAPLQSIEAAEGVLATVTEDVPTTYDRWLTSVPYRIPAGDLNPVPLGYVAAQPAMEDRSRLVAGRWPAAAADGDGRIELAVPVTAADTFGWTPGSAVPLTSSASRDVVDTVVVGVYERTGPLALWERDLLDGALVDRNFPVPGSFGFVKTTAYGPFVAAPEVLTDQVVETQSARLVAHPRLGEATPATLAEIPQRVEDARPALIAALSDVALGGYVVTELATTVDGARTQLAVTRVGLAVLGLMLAVLAVTVLLIAARLLAERRAAERTLLTSRGASAGQLVRFAGLEALAIAALTAALAPFVARALYRTVVAQPVLAAAGLDHDPGLPPHLLVTCAAAAALFAAVLLAPLLRRATSVVDDEQQLVRQEGRGSFARSGLDLALVALAGVAFWQLRVYRSPVVEGGGIDPVLVAGPALFLLAGGALTLRVAPLVARGVERLARRSRSLVLPLAAWEVSRRPARASGAVLLLTLAVAVSSFSQSFLATWRVSQADQAELRVGTDVRVDGLAGTPFDQSVTVGALPGTTAVSPVTSRSVKIGRPVTDSQLPSTNKSIDLLAVDTVGGSAVLRGRSAHPGGWPGEVERLAPGDAVRGPVLPGTPEQVDLTLAASVAPALPGTQVLVTVTLQDAHGARVSYELDPFPADGTPAQQTVTVAAAGARLATPLRVVSLVGQVYLPAEAVVALGGSLPVAPPNGSSPLVFWDLEVADLRARTGGIVSEPVAFVADEWSGRSLPNSWGIVTPVDLTAGDAGALSVTGTLPLDDMIEGGRGFSVTAFEAPEHVPVIASDEMLDLLESEVGNEALLAFGAVTVPVRLVAAVPHLPGSPARPAALADHDTLWRALAGIGLTDPLIDEWWAAVPDDGLAPALAAVRDRDDGTIESRVEVRDLLTDGPLRVGMQAALWIVTIAAVALAIAGFLMSATVSVRLRRLELARLQALGASRGGLVRAVLAEHGLLALLGSAAGLLLGLLLGHLVAPLLTVAADGRRPVPPVLVQWPWADEAALLLSLLAAIAITVGVTTMTLLRRASAELLRLGDDR</sequence>
<evidence type="ECO:0000256" key="3">
    <source>
        <dbReference type="ARBA" id="ARBA00022692"/>
    </source>
</evidence>
<dbReference type="PANTHER" id="PTHR30572">
    <property type="entry name" value="MEMBRANE COMPONENT OF TRANSPORTER-RELATED"/>
    <property type="match status" value="1"/>
</dbReference>
<reference evidence="9 10" key="1">
    <citation type="submission" date="2013-10" db="EMBL/GenBank/DDBJ databases">
        <authorList>
            <person name="Wang G."/>
            <person name="Zhuang W."/>
        </authorList>
    </citation>
    <scope>NUCLEOTIDE SEQUENCE [LARGE SCALE GENOMIC DNA]</scope>
    <source>
        <strain evidence="9 10">DSM 20118</strain>
    </source>
</reference>